<dbReference type="Proteomes" id="UP001064048">
    <property type="component" value="Chromosome 3"/>
</dbReference>
<comment type="caution">
    <text evidence="1">The sequence shown here is derived from an EMBL/GenBank/DDBJ whole genome shotgun (WGS) entry which is preliminary data.</text>
</comment>
<name>A0ACC0JTT6_CHOFU</name>
<dbReference type="EMBL" id="CM046103">
    <property type="protein sequence ID" value="KAI8427468.1"/>
    <property type="molecule type" value="Genomic_DNA"/>
</dbReference>
<evidence type="ECO:0000313" key="2">
    <source>
        <dbReference type="Proteomes" id="UP001064048"/>
    </source>
</evidence>
<protein>
    <submittedName>
        <fullName evidence="1">Uncharacterized protein</fullName>
    </submittedName>
</protein>
<evidence type="ECO:0000313" key="1">
    <source>
        <dbReference type="EMBL" id="KAI8427468.1"/>
    </source>
</evidence>
<accession>A0ACC0JTT6</accession>
<gene>
    <name evidence="1" type="ORF">MSG28_002001</name>
</gene>
<sequence>MPDPAKRLEPILFDYHTTQRTDYRDGDISAPIRTVFKEKLGRERPKHIPLKNIHTLVDWAVPNVPFNLFFKPKDVVRTNPYHVQETFLHPEDEGRELAQKTRPRLVMTPAVSMDDVEKHARDMMVKDIYLSTARKSMDEAVLPAKNVRAPFPGPYAPANPITLQKLQPWPVSPEWRMDSVTWDLRQLRAYCEPSKEFWLKRTPKCTVCDATAARVAQKKMEREMKKLS</sequence>
<organism evidence="1 2">
    <name type="scientific">Choristoneura fumiferana</name>
    <name type="common">Spruce budworm moth</name>
    <name type="synonym">Archips fumiferana</name>
    <dbReference type="NCBI Taxonomy" id="7141"/>
    <lineage>
        <taxon>Eukaryota</taxon>
        <taxon>Metazoa</taxon>
        <taxon>Ecdysozoa</taxon>
        <taxon>Arthropoda</taxon>
        <taxon>Hexapoda</taxon>
        <taxon>Insecta</taxon>
        <taxon>Pterygota</taxon>
        <taxon>Neoptera</taxon>
        <taxon>Endopterygota</taxon>
        <taxon>Lepidoptera</taxon>
        <taxon>Glossata</taxon>
        <taxon>Ditrysia</taxon>
        <taxon>Tortricoidea</taxon>
        <taxon>Tortricidae</taxon>
        <taxon>Tortricinae</taxon>
        <taxon>Choristoneura</taxon>
    </lineage>
</organism>
<reference evidence="1 2" key="1">
    <citation type="journal article" date="2022" name="Genome Biol. Evol.">
        <title>The Spruce Budworm Genome: Reconstructing the Evolutionary History of Antifreeze Proteins.</title>
        <authorList>
            <person name="Beliveau C."/>
            <person name="Gagne P."/>
            <person name="Picq S."/>
            <person name="Vernygora O."/>
            <person name="Keeling C.I."/>
            <person name="Pinkney K."/>
            <person name="Doucet D."/>
            <person name="Wen F."/>
            <person name="Johnston J.S."/>
            <person name="Maaroufi H."/>
            <person name="Boyle B."/>
            <person name="Laroche J."/>
            <person name="Dewar K."/>
            <person name="Juretic N."/>
            <person name="Blackburn G."/>
            <person name="Nisole A."/>
            <person name="Brunet B."/>
            <person name="Brandao M."/>
            <person name="Lumley L."/>
            <person name="Duan J."/>
            <person name="Quan G."/>
            <person name="Lucarotti C.J."/>
            <person name="Roe A.D."/>
            <person name="Sperling F.A.H."/>
            <person name="Levesque R.C."/>
            <person name="Cusson M."/>
        </authorList>
    </citation>
    <scope>NUCLEOTIDE SEQUENCE [LARGE SCALE GENOMIC DNA]</scope>
    <source>
        <strain evidence="1">Glfc:IPQL:Cfum</strain>
    </source>
</reference>
<proteinExistence type="predicted"/>
<keyword evidence="2" id="KW-1185">Reference proteome</keyword>